<feature type="compositionally biased region" description="Basic residues" evidence="17">
    <location>
        <begin position="1"/>
        <end position="18"/>
    </location>
</feature>
<keyword evidence="8 18" id="KW-1133">Transmembrane helix</keyword>
<dbReference type="GeneID" id="39983967"/>
<keyword evidence="13" id="KW-1207">Sterol metabolism</keyword>
<feature type="transmembrane region" description="Helical" evidence="18">
    <location>
        <begin position="278"/>
        <end position="296"/>
    </location>
</feature>
<gene>
    <name evidence="19" type="ORF">TM35_000083220</name>
</gene>
<evidence type="ECO:0000256" key="13">
    <source>
        <dbReference type="ARBA" id="ARBA00023166"/>
    </source>
</evidence>
<dbReference type="OrthoDB" id="5326588at2759"/>
<feature type="transmembrane region" description="Helical" evidence="18">
    <location>
        <begin position="434"/>
        <end position="456"/>
    </location>
</feature>
<feature type="transmembrane region" description="Helical" evidence="18">
    <location>
        <begin position="194"/>
        <end position="215"/>
    </location>
</feature>
<evidence type="ECO:0000256" key="7">
    <source>
        <dbReference type="ARBA" id="ARBA00022955"/>
    </source>
</evidence>
<accession>A0A1X0P0Q6</accession>
<keyword evidence="3" id="KW-0444">Lipid biosynthesis</keyword>
<dbReference type="STRING" id="67003.A0A1X0P0Q6"/>
<evidence type="ECO:0000256" key="18">
    <source>
        <dbReference type="SAM" id="Phobius"/>
    </source>
</evidence>
<feature type="region of interest" description="Disordered" evidence="17">
    <location>
        <begin position="1"/>
        <end position="32"/>
    </location>
</feature>
<dbReference type="GO" id="GO:0000246">
    <property type="term" value="F:Delta24(24-1) sterol reductase activity"/>
    <property type="evidence" value="ECO:0007669"/>
    <property type="project" value="UniProtKB-EC"/>
</dbReference>
<dbReference type="FunFam" id="1.20.120.1630:FF:000003">
    <property type="entry name" value="C-24(28) sterol reductase"/>
    <property type="match status" value="1"/>
</dbReference>
<organism evidence="19 20">
    <name type="scientific">Trypanosoma theileri</name>
    <dbReference type="NCBI Taxonomy" id="67003"/>
    <lineage>
        <taxon>Eukaryota</taxon>
        <taxon>Discoba</taxon>
        <taxon>Euglenozoa</taxon>
        <taxon>Kinetoplastea</taxon>
        <taxon>Metakinetoplastina</taxon>
        <taxon>Trypanosomatida</taxon>
        <taxon>Trypanosomatidae</taxon>
        <taxon>Trypanosoma</taxon>
    </lineage>
</organism>
<evidence type="ECO:0000256" key="11">
    <source>
        <dbReference type="ARBA" id="ARBA00023098"/>
    </source>
</evidence>
<comment type="catalytic activity">
    <reaction evidence="16">
        <text>ergosterol + NADP(+) = ergosta-5,7,22,24(28)-tetraen-3beta-ol + NADPH + H(+)</text>
        <dbReference type="Rhea" id="RHEA:18501"/>
        <dbReference type="ChEBI" id="CHEBI:15378"/>
        <dbReference type="ChEBI" id="CHEBI:16933"/>
        <dbReference type="ChEBI" id="CHEBI:18249"/>
        <dbReference type="ChEBI" id="CHEBI:57783"/>
        <dbReference type="ChEBI" id="CHEBI:58349"/>
        <dbReference type="EC" id="1.3.1.71"/>
    </reaction>
    <physiologicalReaction direction="right-to-left" evidence="16">
        <dbReference type="Rhea" id="RHEA:18503"/>
    </physiologicalReaction>
</comment>
<dbReference type="Proteomes" id="UP000192257">
    <property type="component" value="Unassembled WGS sequence"/>
</dbReference>
<dbReference type="VEuPathDB" id="TriTrypDB:TM35_000083220"/>
<keyword evidence="4 18" id="KW-0812">Transmembrane</keyword>
<evidence type="ECO:0000256" key="9">
    <source>
        <dbReference type="ARBA" id="ARBA00023002"/>
    </source>
</evidence>
<comment type="caution">
    <text evidence="19">The sequence shown here is derived from an EMBL/GenBank/DDBJ whole genome shotgun (WGS) entry which is preliminary data.</text>
</comment>
<keyword evidence="6" id="KW-0521">NADP</keyword>
<keyword evidence="10" id="KW-0756">Sterol biosynthesis</keyword>
<dbReference type="PANTHER" id="PTHR21257">
    <property type="entry name" value="DELTA(14)-STEROL REDUCTASE"/>
    <property type="match status" value="1"/>
</dbReference>
<keyword evidence="7" id="KW-0752">Steroid biosynthesis</keyword>
<reference evidence="19 20" key="1">
    <citation type="submission" date="2017-03" db="EMBL/GenBank/DDBJ databases">
        <title>An alternative strategy for trypanosome survival in the mammalian bloodstream revealed through genome and transcriptome analysis of the ubiquitous bovine parasite Trypanosoma (Megatrypanum) theileri.</title>
        <authorList>
            <person name="Kelly S."/>
            <person name="Ivens A."/>
            <person name="Mott A."/>
            <person name="O'Neill E."/>
            <person name="Emms D."/>
            <person name="Macleod O."/>
            <person name="Voorheis P."/>
            <person name="Matthews J."/>
            <person name="Matthews K."/>
            <person name="Carrington M."/>
        </authorList>
    </citation>
    <scope>NUCLEOTIDE SEQUENCE [LARGE SCALE GENOMIC DNA]</scope>
    <source>
        <strain evidence="19">Edinburgh</strain>
    </source>
</reference>
<dbReference type="PANTHER" id="PTHR21257:SF31">
    <property type="entry name" value="DELTA(24(24(1)))-STEROL REDUCTASE ERG4"/>
    <property type="match status" value="1"/>
</dbReference>
<evidence type="ECO:0000256" key="4">
    <source>
        <dbReference type="ARBA" id="ARBA00022692"/>
    </source>
</evidence>
<dbReference type="GO" id="GO:0006696">
    <property type="term" value="P:ergosterol biosynthetic process"/>
    <property type="evidence" value="ECO:0007669"/>
    <property type="project" value="TreeGrafter"/>
</dbReference>
<dbReference type="RefSeq" id="XP_028884590.1">
    <property type="nucleotide sequence ID" value="XM_029024187.1"/>
</dbReference>
<dbReference type="AlphaFoldDB" id="A0A1X0P0Q6"/>
<evidence type="ECO:0000313" key="20">
    <source>
        <dbReference type="Proteomes" id="UP000192257"/>
    </source>
</evidence>
<feature type="transmembrane region" description="Helical" evidence="18">
    <location>
        <begin position="349"/>
        <end position="365"/>
    </location>
</feature>
<sequence>MPAKTRRQSSRSRSRSRSTPRTPNSQAKMEREKLTAEDLYNKPVVRNFTPERDTWDGHYEFGGLAGVLGIMIASHVLIFYFWICIEKFGGTMIYPGHPMLKGESMLTVFGDYLRLHAAPNWETFGVFTGFLLVEYALAVVLPGVRVKGLPIPSENGYRRVYKCNAVHAWYCMLLIAAGLHYSGIFPLWKLRRDYGRYLTVATLWADVISISVYIIGLRRQIRMSHNLIYDFFMGSGLNFRLPGGVDVKLFAECRNSWVLLVILTLGNAAAMQKELGYITWNMWFIVFAQVLYANAIQKGEECIITTWDLFYEKFGWMLAYWNTCGVPFLYCLQGLYIQTILKDREHKPWQLGIMLAVLIPAYYIWDNANSQKNRFRMKRSGVPDEIIRRKAFPQLPWGYIENPRVLRSERGELFVDGWYRYGRKLHYTVDVTMAFLWGAACGFDSFIPFFYVCFFISHLVDREIRDDHRCRKKYGKLWERYLEVVPYKFIPGIY</sequence>
<evidence type="ECO:0000256" key="15">
    <source>
        <dbReference type="ARBA" id="ARBA00038892"/>
    </source>
</evidence>
<evidence type="ECO:0000256" key="8">
    <source>
        <dbReference type="ARBA" id="ARBA00022989"/>
    </source>
</evidence>
<keyword evidence="12 18" id="KW-0472">Membrane</keyword>
<feature type="transmembrane region" description="Helical" evidence="18">
    <location>
        <begin position="165"/>
        <end position="188"/>
    </location>
</feature>
<dbReference type="EC" id="1.3.1.71" evidence="15"/>
<evidence type="ECO:0000256" key="10">
    <source>
        <dbReference type="ARBA" id="ARBA00023011"/>
    </source>
</evidence>
<keyword evidence="9" id="KW-0560">Oxidoreductase</keyword>
<dbReference type="Gene3D" id="1.20.120.1630">
    <property type="match status" value="1"/>
</dbReference>
<feature type="transmembrane region" description="Helical" evidence="18">
    <location>
        <begin position="316"/>
        <end position="337"/>
    </location>
</feature>
<keyword evidence="11" id="KW-0443">Lipid metabolism</keyword>
<evidence type="ECO:0000256" key="14">
    <source>
        <dbReference type="ARBA" id="ARBA00023221"/>
    </source>
</evidence>
<comment type="subcellular location">
    <subcellularLocation>
        <location evidence="1">Endoplasmic reticulum membrane</location>
        <topology evidence="1">Multi-pass membrane protein</topology>
    </subcellularLocation>
</comment>
<dbReference type="GO" id="GO:0005789">
    <property type="term" value="C:endoplasmic reticulum membrane"/>
    <property type="evidence" value="ECO:0007669"/>
    <property type="project" value="UniProtKB-SubCell"/>
</dbReference>
<comment type="similarity">
    <text evidence="2">Belongs to the ERG4/ERG24 family.</text>
</comment>
<keyword evidence="14" id="KW-0753">Steroid metabolism</keyword>
<evidence type="ECO:0000256" key="1">
    <source>
        <dbReference type="ARBA" id="ARBA00004477"/>
    </source>
</evidence>
<evidence type="ECO:0000256" key="12">
    <source>
        <dbReference type="ARBA" id="ARBA00023136"/>
    </source>
</evidence>
<evidence type="ECO:0000256" key="3">
    <source>
        <dbReference type="ARBA" id="ARBA00022516"/>
    </source>
</evidence>
<evidence type="ECO:0000313" key="19">
    <source>
        <dbReference type="EMBL" id="ORC90524.1"/>
    </source>
</evidence>
<dbReference type="InterPro" id="IPR001171">
    <property type="entry name" value="ERG24_DHCR-like"/>
</dbReference>
<keyword evidence="20" id="KW-1185">Reference proteome</keyword>
<evidence type="ECO:0000256" key="6">
    <source>
        <dbReference type="ARBA" id="ARBA00022857"/>
    </source>
</evidence>
<dbReference type="Pfam" id="PF01222">
    <property type="entry name" value="ERG4_ERG24"/>
    <property type="match status" value="1"/>
</dbReference>
<keyword evidence="5" id="KW-0256">Endoplasmic reticulum</keyword>
<evidence type="ECO:0000256" key="17">
    <source>
        <dbReference type="SAM" id="MobiDB-lite"/>
    </source>
</evidence>
<evidence type="ECO:0000256" key="16">
    <source>
        <dbReference type="ARBA" id="ARBA00048918"/>
    </source>
</evidence>
<dbReference type="EMBL" id="NBCO01000008">
    <property type="protein sequence ID" value="ORC90524.1"/>
    <property type="molecule type" value="Genomic_DNA"/>
</dbReference>
<protein>
    <recommendedName>
        <fullName evidence="15">Delta(24(24(1)))-sterol reductase</fullName>
        <ecNumber evidence="15">1.3.1.71</ecNumber>
    </recommendedName>
</protein>
<feature type="transmembrane region" description="Helical" evidence="18">
    <location>
        <begin position="61"/>
        <end position="83"/>
    </location>
</feature>
<name>A0A1X0P0Q6_9TRYP</name>
<feature type="transmembrane region" description="Helical" evidence="18">
    <location>
        <begin position="124"/>
        <end position="144"/>
    </location>
</feature>
<evidence type="ECO:0000256" key="2">
    <source>
        <dbReference type="ARBA" id="ARBA00005402"/>
    </source>
</evidence>
<evidence type="ECO:0000256" key="5">
    <source>
        <dbReference type="ARBA" id="ARBA00022824"/>
    </source>
</evidence>
<proteinExistence type="inferred from homology"/>